<accession>A0AAV6PSM6</accession>
<dbReference type="EMBL" id="JAGKHQ010000021">
    <property type="protein sequence ID" value="KAG7474327.1"/>
    <property type="molecule type" value="Genomic_DNA"/>
</dbReference>
<proteinExistence type="predicted"/>
<evidence type="ECO:0000313" key="2">
    <source>
        <dbReference type="EMBL" id="KAG7474327.1"/>
    </source>
</evidence>
<name>A0AAV6PSM6_SOLSE</name>
<dbReference type="AlphaFoldDB" id="A0AAV6PSM6"/>
<evidence type="ECO:0000256" key="1">
    <source>
        <dbReference type="SAM" id="MobiDB-lite"/>
    </source>
</evidence>
<dbReference type="Proteomes" id="UP000693946">
    <property type="component" value="Linkage Group LG9"/>
</dbReference>
<organism evidence="2 3">
    <name type="scientific">Solea senegalensis</name>
    <name type="common">Senegalese sole</name>
    <dbReference type="NCBI Taxonomy" id="28829"/>
    <lineage>
        <taxon>Eukaryota</taxon>
        <taxon>Metazoa</taxon>
        <taxon>Chordata</taxon>
        <taxon>Craniata</taxon>
        <taxon>Vertebrata</taxon>
        <taxon>Euteleostomi</taxon>
        <taxon>Actinopterygii</taxon>
        <taxon>Neopterygii</taxon>
        <taxon>Teleostei</taxon>
        <taxon>Neoteleostei</taxon>
        <taxon>Acanthomorphata</taxon>
        <taxon>Carangaria</taxon>
        <taxon>Pleuronectiformes</taxon>
        <taxon>Pleuronectoidei</taxon>
        <taxon>Soleidae</taxon>
        <taxon>Solea</taxon>
    </lineage>
</organism>
<reference evidence="2 3" key="1">
    <citation type="journal article" date="2021" name="Sci. Rep.">
        <title>Chromosome anchoring in Senegalese sole (Solea senegalensis) reveals sex-associated markers and genome rearrangements in flatfish.</title>
        <authorList>
            <person name="Guerrero-Cozar I."/>
            <person name="Gomez-Garrido J."/>
            <person name="Berbel C."/>
            <person name="Martinez-Blanch J.F."/>
            <person name="Alioto T."/>
            <person name="Claros M.G."/>
            <person name="Gagnaire P.A."/>
            <person name="Manchado M."/>
        </authorList>
    </citation>
    <scope>NUCLEOTIDE SEQUENCE [LARGE SCALE GENOMIC DNA]</scope>
    <source>
        <strain evidence="2">Sse05_10M</strain>
    </source>
</reference>
<feature type="region of interest" description="Disordered" evidence="1">
    <location>
        <begin position="101"/>
        <end position="140"/>
    </location>
</feature>
<feature type="compositionally biased region" description="Pro residues" evidence="1">
    <location>
        <begin position="40"/>
        <end position="55"/>
    </location>
</feature>
<protein>
    <submittedName>
        <fullName evidence="2">Uncharacterized protein</fullName>
    </submittedName>
</protein>
<evidence type="ECO:0000313" key="3">
    <source>
        <dbReference type="Proteomes" id="UP000693946"/>
    </source>
</evidence>
<comment type="caution">
    <text evidence="2">The sequence shown here is derived from an EMBL/GenBank/DDBJ whole genome shotgun (WGS) entry which is preliminary data.</text>
</comment>
<keyword evidence="3" id="KW-1185">Reference proteome</keyword>
<sequence>MCVHDNTAAFFPALGDSAAAARLAASQTSRVPLRYSLQTPIPPNPTPPPPPPHPTPATALAVKEPLHLRWGLMRVFGIGADTTAVSDAALIEKLIKFLKSSAVSPRKSDSSPAPRETGGTPAVPAGERRRGYAGTFGHWK</sequence>
<feature type="region of interest" description="Disordered" evidence="1">
    <location>
        <begin position="35"/>
        <end position="58"/>
    </location>
</feature>
<gene>
    <name evidence="2" type="ORF">JOB18_006392</name>
</gene>